<accession>A0ACA9LVZ9</accession>
<organism evidence="1 2">
    <name type="scientific">Acaulospora colombiana</name>
    <dbReference type="NCBI Taxonomy" id="27376"/>
    <lineage>
        <taxon>Eukaryota</taxon>
        <taxon>Fungi</taxon>
        <taxon>Fungi incertae sedis</taxon>
        <taxon>Mucoromycota</taxon>
        <taxon>Glomeromycotina</taxon>
        <taxon>Glomeromycetes</taxon>
        <taxon>Diversisporales</taxon>
        <taxon>Acaulosporaceae</taxon>
        <taxon>Acaulospora</taxon>
    </lineage>
</organism>
<dbReference type="EMBL" id="CAJVPT010008208">
    <property type="protein sequence ID" value="CAG8549690.1"/>
    <property type="molecule type" value="Genomic_DNA"/>
</dbReference>
<keyword evidence="2" id="KW-1185">Reference proteome</keyword>
<proteinExistence type="predicted"/>
<evidence type="ECO:0000313" key="2">
    <source>
        <dbReference type="Proteomes" id="UP000789525"/>
    </source>
</evidence>
<sequence>MAPSQDCNATKTTTNIKIVDLAFYTEPGYCTHQYFFRRTPSRKDDFGYAEEIFMRSKGVEFIYRLSDRLKIDIETKMIATVMFHRFYMIKSLKQYNFFDVGAAALLLASKVGMVSKINLLDLAGWCGLIKLHDQRLVTEKEIDRWVRAIRNAESAIFEAQHLTCFDIELPYTHLFEISSKIKGISKELKVKILSEAYAFIEISMRTPIMLFFNPGTVAAAAWWLASKSVDCPQNDNPAMGTLWWCAVDHPRDLYAIADIQWGRDHKEKGELNVNFIKFIADNETDSNLFLVTLQPPGILREKSYSFRMHVPHSRAITTT</sequence>
<evidence type="ECO:0000313" key="1">
    <source>
        <dbReference type="EMBL" id="CAG8549690.1"/>
    </source>
</evidence>
<dbReference type="Proteomes" id="UP000789525">
    <property type="component" value="Unassembled WGS sequence"/>
</dbReference>
<protein>
    <submittedName>
        <fullName evidence="1">10873_t:CDS:1</fullName>
    </submittedName>
</protein>
<comment type="caution">
    <text evidence="1">The sequence shown here is derived from an EMBL/GenBank/DDBJ whole genome shotgun (WGS) entry which is preliminary data.</text>
</comment>
<name>A0ACA9LVZ9_9GLOM</name>
<gene>
    <name evidence="1" type="ORF">ACOLOM_LOCUS4805</name>
</gene>
<reference evidence="1" key="1">
    <citation type="submission" date="2021-06" db="EMBL/GenBank/DDBJ databases">
        <authorList>
            <person name="Kallberg Y."/>
            <person name="Tangrot J."/>
            <person name="Rosling A."/>
        </authorList>
    </citation>
    <scope>NUCLEOTIDE SEQUENCE</scope>
    <source>
        <strain evidence="1">CL356</strain>
    </source>
</reference>